<evidence type="ECO:0000313" key="2">
    <source>
        <dbReference type="Proteomes" id="UP000423413"/>
    </source>
</evidence>
<evidence type="ECO:0000313" key="1">
    <source>
        <dbReference type="EMBL" id="QGT82226.1"/>
    </source>
</evidence>
<organism evidence="1 2">
    <name type="scientific">Pseudomonas coronafaciens pv. coronafaciens</name>
    <dbReference type="NCBI Taxonomy" id="235275"/>
    <lineage>
        <taxon>Bacteria</taxon>
        <taxon>Pseudomonadati</taxon>
        <taxon>Pseudomonadota</taxon>
        <taxon>Gammaproteobacteria</taxon>
        <taxon>Pseudomonadales</taxon>
        <taxon>Pseudomonadaceae</taxon>
        <taxon>Pseudomonas</taxon>
        <taxon>Pseudomonas coronafaciens</taxon>
    </lineage>
</organism>
<name>A0AAE6UN71_9PSED</name>
<dbReference type="EMBL" id="CP046441">
    <property type="protein sequence ID" value="QGT82226.1"/>
    <property type="molecule type" value="Genomic_DNA"/>
</dbReference>
<sequence>MSSRKGRSAIIQPSTSVQSRIILVKSGLKVNTEKRIWVLLPQNGKGRFLDAGWVYDSPMSSEDKKIILDILIYYARTKAASTAVTVATNIKLVMANGIPLLAEIKASWSSFCSARKKGVNQFFSSLCRLGYSEYERYHDFTVSNLDKEKSKYLDPRRGALSVIEFDSLARKVNLDVRKIDWLVFQGLGFYQSTRLFSKLRNAITNKLILCIVRRPAQLAMLKWSDLIPVGTSFHDQGIKRSNEISCISSPNLQLRIFSIKSEGVTFNREFAENYPVYLSAEVSNMLVRYKKLVADGVVLLLGKSGRSISVSGVLAMMDNMPMFPDTSLFDITVETLELFQELFTSRSSAYHVSGSSIAQSVTNIKIFSERTQDALVTSNRIRHTVLTRGAQDGLDVAQLAKITGVTVPAARHYIDLNYTARRMIDDKFVGNAFLKAIFCTDVKDNSDLIVDHEFRPVGAPGNKTPCETCSTVMGRPLGCYGCPNFRPILEADHLSVLDRAEAKLNANRSSLIGGLNPRNLEKLERQISWLKFTIAACDNITSAGQVINAE</sequence>
<accession>A0AAE6UN71</accession>
<gene>
    <name evidence="1" type="ORF">GMO17_14095</name>
</gene>
<dbReference type="AlphaFoldDB" id="A0AAE6UN71"/>
<reference evidence="1 2" key="1">
    <citation type="submission" date="2019-11" db="EMBL/GenBank/DDBJ databases">
        <title>Complete genome sequence of Pseudomonas syringae pv. coronafaciens isolate B19001 originated in imported oat cereal.</title>
        <authorList>
            <person name="Kim S.M."/>
            <person name="Lee B.C."/>
            <person name="Seo S.J."/>
            <person name="Lee J.E."/>
            <person name="Choi N.J."/>
            <person name="Park J.H."/>
        </authorList>
    </citation>
    <scope>NUCLEOTIDE SEQUENCE [LARGE SCALE GENOMIC DNA]</scope>
    <source>
        <strain evidence="1 2">B19001</strain>
    </source>
</reference>
<protein>
    <submittedName>
        <fullName evidence="1">Uncharacterized protein</fullName>
    </submittedName>
</protein>
<dbReference type="Proteomes" id="UP000423413">
    <property type="component" value="Chromosome"/>
</dbReference>
<proteinExistence type="predicted"/>